<dbReference type="Gene3D" id="1.10.150.240">
    <property type="entry name" value="Putative phosphatase, domain 2"/>
    <property type="match status" value="1"/>
</dbReference>
<dbReference type="NCBIfam" id="TIGR01509">
    <property type="entry name" value="HAD-SF-IA-v3"/>
    <property type="match status" value="1"/>
</dbReference>
<dbReference type="AlphaFoldDB" id="A0A1Y0HM37"/>
<dbReference type="InterPro" id="IPR023214">
    <property type="entry name" value="HAD_sf"/>
</dbReference>
<dbReference type="EC" id="3.1.3.18" evidence="4"/>
<dbReference type="KEGG" id="suls:Sdiek1_1482"/>
<evidence type="ECO:0000313" key="6">
    <source>
        <dbReference type="Proteomes" id="UP000196005"/>
    </source>
</evidence>
<keyword evidence="5" id="KW-0378">Hydrolase</keyword>
<dbReference type="InterPro" id="IPR036412">
    <property type="entry name" value="HAD-like_sf"/>
</dbReference>
<dbReference type="PANTHER" id="PTHR43434">
    <property type="entry name" value="PHOSPHOGLYCOLATE PHOSPHATASE"/>
    <property type="match status" value="1"/>
</dbReference>
<proteinExistence type="inferred from homology"/>
<accession>A0A1Y0HM37</accession>
<comment type="similarity">
    <text evidence="3">Belongs to the HAD-like hydrolase superfamily. CbbY/CbbZ/Gph/YieH family.</text>
</comment>
<dbReference type="Proteomes" id="UP000196005">
    <property type="component" value="Chromosome"/>
</dbReference>
<evidence type="ECO:0000256" key="3">
    <source>
        <dbReference type="ARBA" id="ARBA00006171"/>
    </source>
</evidence>
<dbReference type="Pfam" id="PF13419">
    <property type="entry name" value="HAD_2"/>
    <property type="match status" value="1"/>
</dbReference>
<comment type="pathway">
    <text evidence="2">Organic acid metabolism; glycolate biosynthesis; glycolate from 2-phosphoglycolate: step 1/1.</text>
</comment>
<dbReference type="EMBL" id="CP021416">
    <property type="protein sequence ID" value="ARU48646.1"/>
    <property type="molecule type" value="Genomic_DNA"/>
</dbReference>
<dbReference type="NCBIfam" id="TIGR01549">
    <property type="entry name" value="HAD-SF-IA-v1"/>
    <property type="match status" value="1"/>
</dbReference>
<evidence type="ECO:0000313" key="5">
    <source>
        <dbReference type="EMBL" id="ARU48646.1"/>
    </source>
</evidence>
<dbReference type="InterPro" id="IPR006439">
    <property type="entry name" value="HAD-SF_hydro_IA"/>
</dbReference>
<gene>
    <name evidence="5" type="ORF">Sdiek1_1482</name>
</gene>
<name>A0A1Y0HM37_9BACT</name>
<reference evidence="6" key="1">
    <citation type="submission" date="2017-05" db="EMBL/GenBank/DDBJ databases">
        <title>Dechlorination kinetics govern the competition between two new strains of the genus Sulfurospirillum.</title>
        <authorList>
            <person name="Buttet G.F."/>
            <person name="Murray A.M."/>
            <person name="Goris T."/>
            <person name="Burion M."/>
            <person name="Lin B."/>
            <person name="Rolle M."/>
            <person name="Maillard J."/>
        </authorList>
    </citation>
    <scope>NUCLEOTIDE SEQUENCE [LARGE SCALE GENOMIC DNA]</scope>
    <source>
        <strain evidence="6">SL2-1</strain>
    </source>
</reference>
<dbReference type="GO" id="GO:0008967">
    <property type="term" value="F:phosphoglycolate phosphatase activity"/>
    <property type="evidence" value="ECO:0007669"/>
    <property type="project" value="UniProtKB-EC"/>
</dbReference>
<keyword evidence="6" id="KW-1185">Reference proteome</keyword>
<sequence>MTMKKEVSIIFDMDGTLIDSSAAMTHSVNYVRNTLGLAPIAKEYLEYYINQPDQHLPKIFYNTDEYDPAHRALFKEHYMHFSPSMISLYPDVEELLHVLSEKAYLSIATNASDFFARHMLQELNIIDYFSSIVGANNVAEPKPSPLMVYHLMEELGSAPSKTILVGDSIKDELAASNAGIRFIFALWGYGTSETAKLRAHTIHDLLKLLNTFI</sequence>
<comment type="catalytic activity">
    <reaction evidence="1">
        <text>2-phosphoglycolate + H2O = glycolate + phosphate</text>
        <dbReference type="Rhea" id="RHEA:14369"/>
        <dbReference type="ChEBI" id="CHEBI:15377"/>
        <dbReference type="ChEBI" id="CHEBI:29805"/>
        <dbReference type="ChEBI" id="CHEBI:43474"/>
        <dbReference type="ChEBI" id="CHEBI:58033"/>
        <dbReference type="EC" id="3.1.3.18"/>
    </reaction>
</comment>
<dbReference type="InterPro" id="IPR023198">
    <property type="entry name" value="PGP-like_dom2"/>
</dbReference>
<evidence type="ECO:0000256" key="4">
    <source>
        <dbReference type="ARBA" id="ARBA00013078"/>
    </source>
</evidence>
<dbReference type="InterPro" id="IPR050155">
    <property type="entry name" value="HAD-like_hydrolase_sf"/>
</dbReference>
<dbReference type="PANTHER" id="PTHR43434:SF1">
    <property type="entry name" value="PHOSPHOGLYCOLATE PHOSPHATASE"/>
    <property type="match status" value="1"/>
</dbReference>
<evidence type="ECO:0000256" key="2">
    <source>
        <dbReference type="ARBA" id="ARBA00004818"/>
    </source>
</evidence>
<dbReference type="InterPro" id="IPR041492">
    <property type="entry name" value="HAD_2"/>
</dbReference>
<organism evidence="5 6">
    <name type="scientific">Sulfurospirillum diekertiae</name>
    <dbReference type="NCBI Taxonomy" id="1854492"/>
    <lineage>
        <taxon>Bacteria</taxon>
        <taxon>Pseudomonadati</taxon>
        <taxon>Campylobacterota</taxon>
        <taxon>Epsilonproteobacteria</taxon>
        <taxon>Campylobacterales</taxon>
        <taxon>Sulfurospirillaceae</taxon>
        <taxon>Sulfurospirillum</taxon>
    </lineage>
</organism>
<dbReference type="SFLD" id="SFLDS00003">
    <property type="entry name" value="Haloacid_Dehalogenase"/>
    <property type="match status" value="1"/>
</dbReference>
<dbReference type="SUPFAM" id="SSF56784">
    <property type="entry name" value="HAD-like"/>
    <property type="match status" value="1"/>
</dbReference>
<dbReference type="GO" id="GO:0005829">
    <property type="term" value="C:cytosol"/>
    <property type="evidence" value="ECO:0007669"/>
    <property type="project" value="TreeGrafter"/>
</dbReference>
<dbReference type="SFLD" id="SFLDG01129">
    <property type="entry name" value="C1.5:_HAD__Beta-PGM__Phosphata"/>
    <property type="match status" value="1"/>
</dbReference>
<dbReference type="Gene3D" id="3.40.50.1000">
    <property type="entry name" value="HAD superfamily/HAD-like"/>
    <property type="match status" value="1"/>
</dbReference>
<protein>
    <recommendedName>
        <fullName evidence="4">phosphoglycolate phosphatase</fullName>
        <ecNumber evidence="4">3.1.3.18</ecNumber>
    </recommendedName>
</protein>
<dbReference type="GO" id="GO:0006281">
    <property type="term" value="P:DNA repair"/>
    <property type="evidence" value="ECO:0007669"/>
    <property type="project" value="TreeGrafter"/>
</dbReference>
<evidence type="ECO:0000256" key="1">
    <source>
        <dbReference type="ARBA" id="ARBA00000830"/>
    </source>
</evidence>